<feature type="chain" id="PRO_5007066309" evidence="9">
    <location>
        <begin position="20"/>
        <end position="447"/>
    </location>
</feature>
<evidence type="ECO:0000256" key="8">
    <source>
        <dbReference type="SAM" id="Coils"/>
    </source>
</evidence>
<dbReference type="GO" id="GO:0009279">
    <property type="term" value="C:cell outer membrane"/>
    <property type="evidence" value="ECO:0007669"/>
    <property type="project" value="UniProtKB-SubCell"/>
</dbReference>
<dbReference type="Proteomes" id="UP000059672">
    <property type="component" value="Chromosome"/>
</dbReference>
<evidence type="ECO:0000256" key="2">
    <source>
        <dbReference type="ARBA" id="ARBA00007613"/>
    </source>
</evidence>
<proteinExistence type="inferred from homology"/>
<keyword evidence="7" id="KW-0998">Cell outer membrane</keyword>
<gene>
    <name evidence="10" type="ORF">Lupro_10125</name>
</gene>
<dbReference type="STRING" id="1622118.Lupro_10125"/>
<evidence type="ECO:0000256" key="1">
    <source>
        <dbReference type="ARBA" id="ARBA00004442"/>
    </source>
</evidence>
<evidence type="ECO:0000256" key="4">
    <source>
        <dbReference type="ARBA" id="ARBA00022452"/>
    </source>
</evidence>
<evidence type="ECO:0000256" key="3">
    <source>
        <dbReference type="ARBA" id="ARBA00022448"/>
    </source>
</evidence>
<feature type="signal peptide" evidence="9">
    <location>
        <begin position="1"/>
        <end position="19"/>
    </location>
</feature>
<dbReference type="InterPro" id="IPR003423">
    <property type="entry name" value="OMP_efflux"/>
</dbReference>
<dbReference type="Pfam" id="PF02321">
    <property type="entry name" value="OEP"/>
    <property type="match status" value="1"/>
</dbReference>
<evidence type="ECO:0000313" key="10">
    <source>
        <dbReference type="EMBL" id="AMC11599.1"/>
    </source>
</evidence>
<accession>A0A0X8G7R5</accession>
<evidence type="ECO:0000256" key="5">
    <source>
        <dbReference type="ARBA" id="ARBA00022692"/>
    </source>
</evidence>
<evidence type="ECO:0000256" key="7">
    <source>
        <dbReference type="ARBA" id="ARBA00023237"/>
    </source>
</evidence>
<keyword evidence="9" id="KW-0732">Signal</keyword>
<keyword evidence="3" id="KW-0813">Transport</keyword>
<comment type="similarity">
    <text evidence="2">Belongs to the outer membrane factor (OMF) (TC 1.B.17) family.</text>
</comment>
<dbReference type="GO" id="GO:0015288">
    <property type="term" value="F:porin activity"/>
    <property type="evidence" value="ECO:0007669"/>
    <property type="project" value="TreeGrafter"/>
</dbReference>
<dbReference type="KEGG" id="lut:Lupro_10125"/>
<dbReference type="AlphaFoldDB" id="A0A0X8G7R5"/>
<dbReference type="InterPro" id="IPR051906">
    <property type="entry name" value="TolC-like"/>
</dbReference>
<keyword evidence="6" id="KW-0472">Membrane</keyword>
<reference evidence="10" key="1">
    <citation type="submission" date="2015-12" db="EMBL/GenBank/DDBJ databases">
        <authorList>
            <person name="Shamseldin A."/>
            <person name="Moawad H."/>
            <person name="Abd El-Rahim W.M."/>
            <person name="Sadowsky M.J."/>
        </authorList>
    </citation>
    <scope>NUCLEOTIDE SEQUENCE</scope>
    <source>
        <strain evidence="10">LP1</strain>
    </source>
</reference>
<dbReference type="PANTHER" id="PTHR30026:SF20">
    <property type="entry name" value="OUTER MEMBRANE PROTEIN TOLC"/>
    <property type="match status" value="1"/>
</dbReference>
<protein>
    <submittedName>
        <fullName evidence="10">Transporter</fullName>
    </submittedName>
</protein>
<keyword evidence="11" id="KW-1185">Reference proteome</keyword>
<name>A0A0X8G7R5_9FLAO</name>
<feature type="coiled-coil region" evidence="8">
    <location>
        <begin position="339"/>
        <end position="384"/>
    </location>
</feature>
<dbReference type="OrthoDB" id="367883at2"/>
<evidence type="ECO:0000256" key="9">
    <source>
        <dbReference type="SAM" id="SignalP"/>
    </source>
</evidence>
<evidence type="ECO:0000256" key="6">
    <source>
        <dbReference type="ARBA" id="ARBA00023136"/>
    </source>
</evidence>
<dbReference type="PANTHER" id="PTHR30026">
    <property type="entry name" value="OUTER MEMBRANE PROTEIN TOLC"/>
    <property type="match status" value="1"/>
</dbReference>
<sequence>MKKITLLFIGIFLSVVVNAQENISLSLEQAINYALKNSYAAINASRDIDVAKKKKWETTTMGLPQIDAKIDYKQWLKEQLILIPAEFIGGNPGEFTEVSFVTKHNMNASATLSQLIFDGSYIVGLQSAKTYLKIYENAKEKTDLSIREATINAYGNVLLSEESLLILQKNIQNLEKTLRETEQIYLNGLGEEESVEQLKITLSSVRSKLSKTKNLRNIAYKMLNITLGIDINTNVILTDSLNKLTKENIDLGLLSSDLTIENHVDFKIAKNTEKSNELLVKLEQSKALPSLSSFVNFDYGGFGNNFNFLNKEQRWFGSSLLGVTLNIPLFSSLARSARTQQAKIELEKARTNLTETEQKLQLQLETAKTEYNFSIEELETAKQNLTLAQRIEHKQQIKFFEGISTSFDLLQAQRQLYTLQQNYLQAMLTVIETKAALDNALNTPINN</sequence>
<reference evidence="10" key="2">
    <citation type="journal article" date="2016" name="Int. J. Syst. Evol. Microbiol.">
        <title>Lutibacter profundi sp. nov., isolated from a deep-sea hydrothermal system on the Arctic Mid-Ocean Ridge and emended description of the genus Lutibacter.</title>
        <authorList>
            <person name="Le Moine Bauer S."/>
            <person name="Roalkvam I."/>
            <person name="Steen I.H."/>
            <person name="Dahle H."/>
        </authorList>
    </citation>
    <scope>NUCLEOTIDE SEQUENCE [LARGE SCALE GENOMIC DNA]</scope>
    <source>
        <strain evidence="10">LP1</strain>
    </source>
</reference>
<comment type="subcellular location">
    <subcellularLocation>
        <location evidence="1">Cell outer membrane</location>
    </subcellularLocation>
</comment>
<dbReference type="GO" id="GO:1990281">
    <property type="term" value="C:efflux pump complex"/>
    <property type="evidence" value="ECO:0007669"/>
    <property type="project" value="TreeGrafter"/>
</dbReference>
<evidence type="ECO:0000313" key="11">
    <source>
        <dbReference type="Proteomes" id="UP000059672"/>
    </source>
</evidence>
<dbReference type="EMBL" id="CP013355">
    <property type="protein sequence ID" value="AMC11599.1"/>
    <property type="molecule type" value="Genomic_DNA"/>
</dbReference>
<dbReference type="PATRIC" id="fig|1622118.3.peg.2087"/>
<organism evidence="10 11">
    <name type="scientific">Lutibacter profundi</name>
    <dbReference type="NCBI Taxonomy" id="1622118"/>
    <lineage>
        <taxon>Bacteria</taxon>
        <taxon>Pseudomonadati</taxon>
        <taxon>Bacteroidota</taxon>
        <taxon>Flavobacteriia</taxon>
        <taxon>Flavobacteriales</taxon>
        <taxon>Flavobacteriaceae</taxon>
        <taxon>Lutibacter</taxon>
    </lineage>
</organism>
<dbReference type="RefSeq" id="WP_068209655.1">
    <property type="nucleotide sequence ID" value="NZ_CP013355.1"/>
</dbReference>
<keyword evidence="4" id="KW-1134">Transmembrane beta strand</keyword>
<keyword evidence="8" id="KW-0175">Coiled coil</keyword>
<dbReference type="SUPFAM" id="SSF56954">
    <property type="entry name" value="Outer membrane efflux proteins (OEP)"/>
    <property type="match status" value="1"/>
</dbReference>
<dbReference type="GO" id="GO:0015562">
    <property type="term" value="F:efflux transmembrane transporter activity"/>
    <property type="evidence" value="ECO:0007669"/>
    <property type="project" value="InterPro"/>
</dbReference>
<keyword evidence="5" id="KW-0812">Transmembrane</keyword>
<dbReference type="Gene3D" id="1.20.1600.10">
    <property type="entry name" value="Outer membrane efflux proteins (OEP)"/>
    <property type="match status" value="1"/>
</dbReference>